<keyword evidence="2" id="KW-1185">Reference proteome</keyword>
<evidence type="ECO:0000313" key="1">
    <source>
        <dbReference type="EMBL" id="MDG3015017.1"/>
    </source>
</evidence>
<dbReference type="Proteomes" id="UP001152755">
    <property type="component" value="Unassembled WGS sequence"/>
</dbReference>
<evidence type="ECO:0008006" key="3">
    <source>
        <dbReference type="Google" id="ProtNLM"/>
    </source>
</evidence>
<comment type="caution">
    <text evidence="1">The sequence shown here is derived from an EMBL/GenBank/DDBJ whole genome shotgun (WGS) entry which is preliminary data.</text>
</comment>
<dbReference type="AlphaFoldDB" id="A0A9X4M1E0"/>
<dbReference type="RefSeq" id="WP_277833874.1">
    <property type="nucleotide sequence ID" value="NZ_JAAIVF010000005.1"/>
</dbReference>
<dbReference type="EMBL" id="JANRHA010000006">
    <property type="protein sequence ID" value="MDG3015017.1"/>
    <property type="molecule type" value="Genomic_DNA"/>
</dbReference>
<sequence>MQQLDCDTCGNRVLVEKFSECHTSVQWIDDAGSRCPEFRARADRGQSSMFVTSCAALSDSIWNAFRDGRLTESSREIGSVPLDGTVLSQPMSESSQ</sequence>
<organism evidence="1 2">
    <name type="scientific">Speluncibacter jeojiensis</name>
    <dbReference type="NCBI Taxonomy" id="2710754"/>
    <lineage>
        <taxon>Bacteria</taxon>
        <taxon>Bacillati</taxon>
        <taxon>Actinomycetota</taxon>
        <taxon>Actinomycetes</taxon>
        <taxon>Mycobacteriales</taxon>
        <taxon>Speluncibacteraceae</taxon>
        <taxon>Speluncibacter</taxon>
    </lineage>
</organism>
<accession>A0A9X4M1E0</accession>
<reference evidence="1" key="1">
    <citation type="submission" date="2022-08" db="EMBL/GenBank/DDBJ databases">
        <title>Genome analysis of Corynebacteriales strain.</title>
        <authorList>
            <person name="Lee S.D."/>
        </authorList>
    </citation>
    <scope>NUCLEOTIDE SEQUENCE</scope>
    <source>
        <strain evidence="1">D3-21</strain>
    </source>
</reference>
<protein>
    <recommendedName>
        <fullName evidence="3">Ferredoxin</fullName>
    </recommendedName>
</protein>
<gene>
    <name evidence="1" type="ORF">NVS88_10655</name>
</gene>
<proteinExistence type="predicted"/>
<name>A0A9X4M1E0_9ACTN</name>
<evidence type="ECO:0000313" key="2">
    <source>
        <dbReference type="Proteomes" id="UP001152755"/>
    </source>
</evidence>